<evidence type="ECO:0000313" key="11">
    <source>
        <dbReference type="Proteomes" id="UP000525686"/>
    </source>
</evidence>
<dbReference type="PIRSF" id="PIRSF002741">
    <property type="entry name" value="MppA"/>
    <property type="match status" value="1"/>
</dbReference>
<dbReference type="Proteomes" id="UP000525686">
    <property type="component" value="Unassembled WGS sequence"/>
</dbReference>
<dbReference type="PANTHER" id="PTHR30290">
    <property type="entry name" value="PERIPLASMIC BINDING COMPONENT OF ABC TRANSPORTER"/>
    <property type="match status" value="1"/>
</dbReference>
<dbReference type="Pfam" id="PF00496">
    <property type="entry name" value="SBP_bac_5"/>
    <property type="match status" value="1"/>
</dbReference>
<evidence type="ECO:0000313" key="7">
    <source>
        <dbReference type="EMBL" id="MBB1260191.1"/>
    </source>
</evidence>
<protein>
    <submittedName>
        <fullName evidence="8">Peptide-binding protein</fullName>
    </submittedName>
</protein>
<evidence type="ECO:0000256" key="3">
    <source>
        <dbReference type="ARBA" id="ARBA00022448"/>
    </source>
</evidence>
<evidence type="ECO:0000313" key="9">
    <source>
        <dbReference type="Proteomes" id="UP000320857"/>
    </source>
</evidence>
<evidence type="ECO:0000256" key="1">
    <source>
        <dbReference type="ARBA" id="ARBA00004196"/>
    </source>
</evidence>
<dbReference type="InterPro" id="IPR000914">
    <property type="entry name" value="SBP_5_dom"/>
</dbReference>
<dbReference type="EMBL" id="JABJXA010000084">
    <property type="protein sequence ID" value="MBB1260191.1"/>
    <property type="molecule type" value="Genomic_DNA"/>
</dbReference>
<feature type="domain" description="Solute-binding protein family 5" evidence="5">
    <location>
        <begin position="78"/>
        <end position="438"/>
    </location>
</feature>
<dbReference type="SUPFAM" id="SSF53850">
    <property type="entry name" value="Periplasmic binding protein-like II"/>
    <property type="match status" value="1"/>
</dbReference>
<dbReference type="GO" id="GO:0015833">
    <property type="term" value="P:peptide transport"/>
    <property type="evidence" value="ECO:0007669"/>
    <property type="project" value="TreeGrafter"/>
</dbReference>
<dbReference type="Gene3D" id="3.10.105.10">
    <property type="entry name" value="Dipeptide-binding Protein, Domain 3"/>
    <property type="match status" value="1"/>
</dbReference>
<keyword evidence="9" id="KW-1185">Reference proteome</keyword>
<dbReference type="Proteomes" id="UP000320857">
    <property type="component" value="Unassembled WGS sequence"/>
</dbReference>
<dbReference type="Gene3D" id="3.90.76.10">
    <property type="entry name" value="Dipeptide-binding Protein, Domain 1"/>
    <property type="match status" value="1"/>
</dbReference>
<evidence type="ECO:0000313" key="6">
    <source>
        <dbReference type="EMBL" id="MBB1254111.1"/>
    </source>
</evidence>
<proteinExistence type="inferred from homology"/>
<dbReference type="GO" id="GO:0042597">
    <property type="term" value="C:periplasmic space"/>
    <property type="evidence" value="ECO:0007669"/>
    <property type="project" value="UniProtKB-ARBA"/>
</dbReference>
<dbReference type="Gene3D" id="3.40.190.10">
    <property type="entry name" value="Periplasmic binding protein-like II"/>
    <property type="match status" value="1"/>
</dbReference>
<dbReference type="AlphaFoldDB" id="A0A5P0YP84"/>
<keyword evidence="4" id="KW-0732">Signal</keyword>
<dbReference type="EMBL" id="VJYK02000053">
    <property type="protein sequence ID" value="MQS01710.1"/>
    <property type="molecule type" value="Genomic_DNA"/>
</dbReference>
<sequence length="519" mass="56915">MRGRVPWIVALCLVLVAAGFGGWRLLGGGSGDNAPIVVGSTSRPTALDPAGAYNAGSWALFANVYQGLLTFEPGSPDPVPDAAESCEFASAALTTYRCTLREGLRFSSGREMTADDVRHSIERTVRIKDPQGPAKLFDTLKSISTEGRVVSFLLKSADATFPLKLAGSAGAIVDGTAYPADGLRTDDGRVVGSGPFLLAEYRSERLARLTPNPDYRGAQRRPAHPVTVRYYPNGAALAQAWDRGEIEVNDGQMPPEVLARLNPSDQDLELTEQAGTDIRMVVFNTRESSAVADAPIRRAIAAVIDRQQISRQVHHKTVEPLYSLIPQGMTGHGTPFFDRYQQPGRQQAERLLDEAEVRTPVSFRLAYDLGGSTATLEAEAIKQQLEATGLFRVKTEGFEWTEFLKGFSEGAYDAYSVGWVPDFPDPDTYTGALVGTGNALHNDYGSAAVDRLIRQTQRSQDRGRVMTEFRRIHDLVARDVPVIPLWQKKDYVLSIPDIAGTQYLSDNSGIWRLWELERL</sequence>
<comment type="similarity">
    <text evidence="2">Belongs to the bacterial solute-binding protein 5 family.</text>
</comment>
<keyword evidence="3" id="KW-0813">Transport</keyword>
<dbReference type="GO" id="GO:1904680">
    <property type="term" value="F:peptide transmembrane transporter activity"/>
    <property type="evidence" value="ECO:0007669"/>
    <property type="project" value="TreeGrafter"/>
</dbReference>
<dbReference type="PANTHER" id="PTHR30290:SF10">
    <property type="entry name" value="PERIPLASMIC OLIGOPEPTIDE-BINDING PROTEIN-RELATED"/>
    <property type="match status" value="1"/>
</dbReference>
<evidence type="ECO:0000313" key="10">
    <source>
        <dbReference type="Proteomes" id="UP000517765"/>
    </source>
</evidence>
<dbReference type="InterPro" id="IPR030678">
    <property type="entry name" value="Peptide/Ni-bd"/>
</dbReference>
<comment type="caution">
    <text evidence="8">The sequence shown here is derived from an EMBL/GenBank/DDBJ whole genome shotgun (WGS) entry which is preliminary data.</text>
</comment>
<dbReference type="InterPro" id="IPR039424">
    <property type="entry name" value="SBP_5"/>
</dbReference>
<reference evidence="6" key="3">
    <citation type="journal article" name="Syst. Appl. Microbiol.">
        <title>Streptomyces alkaliterrae sp. nov., isolated from an alkaline soil, and emended descriptions of Streptomyces alkaliphilus, Streptomyces calidiresistens and Streptomyces durbertensis.</title>
        <authorList>
            <person name="Swiecimska M."/>
            <person name="Golinska P."/>
            <person name="Nouioui I."/>
            <person name="Wypij M."/>
            <person name="Rai M."/>
            <person name="Sangal V."/>
            <person name="Goodfellow M."/>
        </authorList>
    </citation>
    <scope>NUCLEOTIDE SEQUENCE</scope>
    <source>
        <strain evidence="6">OF3</strain>
        <strain evidence="7">OF8</strain>
    </source>
</reference>
<evidence type="ECO:0000256" key="4">
    <source>
        <dbReference type="ARBA" id="ARBA00022729"/>
    </source>
</evidence>
<evidence type="ECO:0000259" key="5">
    <source>
        <dbReference type="Pfam" id="PF00496"/>
    </source>
</evidence>
<dbReference type="EMBL" id="JABJWZ010000089">
    <property type="protein sequence ID" value="MBB1254111.1"/>
    <property type="molecule type" value="Genomic_DNA"/>
</dbReference>
<dbReference type="GO" id="GO:0043190">
    <property type="term" value="C:ATP-binding cassette (ABC) transporter complex"/>
    <property type="evidence" value="ECO:0007669"/>
    <property type="project" value="InterPro"/>
</dbReference>
<gene>
    <name evidence="8" type="ORF">FNX44_007440</name>
    <name evidence="6" type="ORF">H3146_12130</name>
    <name evidence="7" type="ORF">H3147_15310</name>
</gene>
<accession>A0A5P0YP84</accession>
<evidence type="ECO:0000313" key="8">
    <source>
        <dbReference type="EMBL" id="MQS01710.1"/>
    </source>
</evidence>
<dbReference type="GO" id="GO:0030313">
    <property type="term" value="C:cell envelope"/>
    <property type="evidence" value="ECO:0007669"/>
    <property type="project" value="UniProtKB-SubCell"/>
</dbReference>
<reference evidence="10 11" key="2">
    <citation type="submission" date="2020-05" db="EMBL/GenBank/DDBJ databases">
        <title>Classification of alakaliphilic streptomycetes isolated from an alkaline soil next to Lonar Crater, India and a proposal for the recognition of Streptomyces alkaliterrae sp. nov.</title>
        <authorList>
            <person name="Golinska P."/>
        </authorList>
    </citation>
    <scope>NUCLEOTIDE SEQUENCE [LARGE SCALE GENOMIC DNA]</scope>
    <source>
        <strain evidence="11">OF3</strain>
        <strain evidence="10">OF8</strain>
    </source>
</reference>
<name>A0A5P0YP84_9ACTN</name>
<reference evidence="8 9" key="1">
    <citation type="submission" date="2019-10" db="EMBL/GenBank/DDBJ databases">
        <title>Streptomyces sp. nov., a novel actinobacterium isolated from alkaline environment.</title>
        <authorList>
            <person name="Golinska P."/>
        </authorList>
    </citation>
    <scope>NUCLEOTIDE SEQUENCE [LARGE SCALE GENOMIC DNA]</scope>
    <source>
        <strain evidence="8 9">OF1</strain>
    </source>
</reference>
<evidence type="ECO:0000256" key="2">
    <source>
        <dbReference type="ARBA" id="ARBA00005695"/>
    </source>
</evidence>
<organism evidence="8 9">
    <name type="scientific">Streptomyces alkaliterrae</name>
    <dbReference type="NCBI Taxonomy" id="2213162"/>
    <lineage>
        <taxon>Bacteria</taxon>
        <taxon>Bacillati</taxon>
        <taxon>Actinomycetota</taxon>
        <taxon>Actinomycetes</taxon>
        <taxon>Kitasatosporales</taxon>
        <taxon>Streptomycetaceae</taxon>
        <taxon>Streptomyces</taxon>
    </lineage>
</organism>
<dbReference type="Proteomes" id="UP000517765">
    <property type="component" value="Unassembled WGS sequence"/>
</dbReference>
<comment type="subcellular location">
    <subcellularLocation>
        <location evidence="1">Cell envelope</location>
    </subcellularLocation>
</comment>